<evidence type="ECO:0000313" key="2">
    <source>
        <dbReference type="EMBL" id="SHH83657.1"/>
    </source>
</evidence>
<sequence length="228" mass="24482">MIRAAVLCLLLPQIAFAGEMRPVSFDSLRSLPHRIETFDTVPRTPEPGIAFDYHWRAPGLSVAERLLGQNAVVTETAHGRFDRLAGHPSAPPQVTSGQPGHNLTIAYHEGFQSNALFPLGPAGFASADGRGEGSMALAFDDPQFAFGFRLHAEYPDPLGQRPEPHTAQVTFYDADARLLARVTLGLTHGVMSLGWRNDDGVAAVTIETTDPGGIAIDDILFAVKDLSG</sequence>
<keyword evidence="3" id="KW-1185">Reference proteome</keyword>
<dbReference type="RefSeq" id="WP_072779148.1">
    <property type="nucleotide sequence ID" value="NZ_FQXC01000004.1"/>
</dbReference>
<evidence type="ECO:0000313" key="3">
    <source>
        <dbReference type="Proteomes" id="UP000184221"/>
    </source>
</evidence>
<accession>A0A1M5W847</accession>
<dbReference type="STRING" id="996342.SAMN05443551_3309"/>
<feature type="chain" id="PRO_5012770720" evidence="1">
    <location>
        <begin position="18"/>
        <end position="228"/>
    </location>
</feature>
<proteinExistence type="predicted"/>
<keyword evidence="1" id="KW-0732">Signal</keyword>
<dbReference type="OrthoDB" id="7838899at2"/>
<feature type="signal peptide" evidence="1">
    <location>
        <begin position="1"/>
        <end position="17"/>
    </location>
</feature>
<dbReference type="EMBL" id="FQXC01000004">
    <property type="protein sequence ID" value="SHH83657.1"/>
    <property type="molecule type" value="Genomic_DNA"/>
</dbReference>
<evidence type="ECO:0000256" key="1">
    <source>
        <dbReference type="SAM" id="SignalP"/>
    </source>
</evidence>
<dbReference type="AlphaFoldDB" id="A0A1M5W847"/>
<organism evidence="2 3">
    <name type="scientific">Marivita hallyeonensis</name>
    <dbReference type="NCBI Taxonomy" id="996342"/>
    <lineage>
        <taxon>Bacteria</taxon>
        <taxon>Pseudomonadati</taxon>
        <taxon>Pseudomonadota</taxon>
        <taxon>Alphaproteobacteria</taxon>
        <taxon>Rhodobacterales</taxon>
        <taxon>Roseobacteraceae</taxon>
        <taxon>Marivita</taxon>
    </lineage>
</organism>
<dbReference type="Proteomes" id="UP000184221">
    <property type="component" value="Unassembled WGS sequence"/>
</dbReference>
<protein>
    <submittedName>
        <fullName evidence="2">Uncharacterized protein</fullName>
    </submittedName>
</protein>
<name>A0A1M5W847_9RHOB</name>
<reference evidence="2 3" key="1">
    <citation type="submission" date="2016-11" db="EMBL/GenBank/DDBJ databases">
        <authorList>
            <person name="Jaros S."/>
            <person name="Januszkiewicz K."/>
            <person name="Wedrychowicz H."/>
        </authorList>
    </citation>
    <scope>NUCLEOTIDE SEQUENCE [LARGE SCALE GENOMIC DNA]</scope>
    <source>
        <strain evidence="2 3">DSM 29431</strain>
    </source>
</reference>
<gene>
    <name evidence="2" type="ORF">SAMN05443551_3309</name>
</gene>